<protein>
    <submittedName>
        <fullName evidence="1">NAD-dependent dehydratase</fullName>
    </submittedName>
</protein>
<dbReference type="AlphaFoldDB" id="A0A1Z1W6B5"/>
<evidence type="ECO:0000313" key="1">
    <source>
        <dbReference type="EMBL" id="ARX81909.1"/>
    </source>
</evidence>
<sequence length="33" mass="3664">MTADSARLRAALGWRPEVRFAAGMREFAGAELR</sequence>
<dbReference type="Proteomes" id="UP000195880">
    <property type="component" value="Chromosome"/>
</dbReference>
<accession>A0A1Z1W6B5</accession>
<gene>
    <name evidence="1" type="ORF">SMD44_01307</name>
</gene>
<proteinExistence type="predicted"/>
<keyword evidence="2" id="KW-1185">Reference proteome</keyword>
<organism evidence="1 2">
    <name type="scientific">Streptomyces alboflavus</name>
    <dbReference type="NCBI Taxonomy" id="67267"/>
    <lineage>
        <taxon>Bacteria</taxon>
        <taxon>Bacillati</taxon>
        <taxon>Actinomycetota</taxon>
        <taxon>Actinomycetes</taxon>
        <taxon>Kitasatosporales</taxon>
        <taxon>Streptomycetaceae</taxon>
        <taxon>Streptomyces</taxon>
    </lineage>
</organism>
<name>A0A1Z1W6B5_9ACTN</name>
<dbReference type="KEGG" id="salf:SMD44_01307"/>
<reference evidence="1 2" key="1">
    <citation type="submission" date="2017-05" db="EMBL/GenBank/DDBJ databases">
        <title>Streptomyces alboflavus Genome sequencing and assembly.</title>
        <authorList>
            <person name="Wang Y."/>
            <person name="Du B."/>
            <person name="Ding Y."/>
            <person name="Liu H."/>
            <person name="Hou Q."/>
            <person name="Liu K."/>
            <person name="Wang C."/>
            <person name="Yao L."/>
        </authorList>
    </citation>
    <scope>NUCLEOTIDE SEQUENCE [LARGE SCALE GENOMIC DNA]</scope>
    <source>
        <strain evidence="1 2">MDJK44</strain>
    </source>
</reference>
<evidence type="ECO:0000313" key="2">
    <source>
        <dbReference type="Proteomes" id="UP000195880"/>
    </source>
</evidence>
<dbReference type="EMBL" id="CP021748">
    <property type="protein sequence ID" value="ARX81909.1"/>
    <property type="molecule type" value="Genomic_DNA"/>
</dbReference>